<dbReference type="AlphaFoldDB" id="A0A937AGX7"/>
<protein>
    <recommendedName>
        <fullName evidence="5">SprB repeat-containing protein</fullName>
    </recommendedName>
</protein>
<feature type="region of interest" description="Disordered" evidence="1">
    <location>
        <begin position="217"/>
        <end position="248"/>
    </location>
</feature>
<evidence type="ECO:0000256" key="1">
    <source>
        <dbReference type="SAM" id="MobiDB-lite"/>
    </source>
</evidence>
<keyword evidence="4" id="KW-1185">Reference proteome</keyword>
<evidence type="ECO:0000313" key="4">
    <source>
        <dbReference type="Proteomes" id="UP000642920"/>
    </source>
</evidence>
<accession>A0A937AGX7</accession>
<dbReference type="RefSeq" id="WP_201921745.1">
    <property type="nucleotide sequence ID" value="NZ_JAERQG010000003.1"/>
</dbReference>
<reference evidence="3" key="1">
    <citation type="submission" date="2021-01" db="EMBL/GenBank/DDBJ databases">
        <title>Marivirga sp. nov., isolated from intertidal surface sediments.</title>
        <authorList>
            <person name="Zhang M."/>
        </authorList>
    </citation>
    <scope>NUCLEOTIDE SEQUENCE</scope>
    <source>
        <strain evidence="3">SM1354</strain>
    </source>
</reference>
<feature type="chain" id="PRO_5037704813" description="SprB repeat-containing protein" evidence="2">
    <location>
        <begin position="25"/>
        <end position="266"/>
    </location>
</feature>
<dbReference type="Proteomes" id="UP000642920">
    <property type="component" value="Unassembled WGS sequence"/>
</dbReference>
<keyword evidence="2" id="KW-0732">Signal</keyword>
<feature type="signal peptide" evidence="2">
    <location>
        <begin position="1"/>
        <end position="24"/>
    </location>
</feature>
<comment type="caution">
    <text evidence="3">The sequence shown here is derived from an EMBL/GenBank/DDBJ whole genome shotgun (WGS) entry which is preliminary data.</text>
</comment>
<evidence type="ECO:0008006" key="5">
    <source>
        <dbReference type="Google" id="ProtNLM"/>
    </source>
</evidence>
<organism evidence="3 4">
    <name type="scientific">Marivirga atlantica</name>
    <dbReference type="NCBI Taxonomy" id="1548457"/>
    <lineage>
        <taxon>Bacteria</taxon>
        <taxon>Pseudomonadati</taxon>
        <taxon>Bacteroidota</taxon>
        <taxon>Cytophagia</taxon>
        <taxon>Cytophagales</taxon>
        <taxon>Marivirgaceae</taxon>
        <taxon>Marivirga</taxon>
    </lineage>
</organism>
<evidence type="ECO:0000256" key="2">
    <source>
        <dbReference type="SAM" id="SignalP"/>
    </source>
</evidence>
<dbReference type="EMBL" id="JAERQG010000003">
    <property type="protein sequence ID" value="MBL0766013.1"/>
    <property type="molecule type" value="Genomic_DNA"/>
</dbReference>
<name>A0A937AGX7_9BACT</name>
<evidence type="ECO:0000313" key="3">
    <source>
        <dbReference type="EMBL" id="MBL0766013.1"/>
    </source>
</evidence>
<feature type="compositionally biased region" description="Polar residues" evidence="1">
    <location>
        <begin position="223"/>
        <end position="248"/>
    </location>
</feature>
<proteinExistence type="predicted"/>
<gene>
    <name evidence="3" type="ORF">JKP34_12175</name>
</gene>
<sequence>MKFIVPYLRRLAVICFLFAFNACTYDIIEQEKACIDVPVLNLISSTDTECGSESGEIVVEADGVEGSPLKFSINGENENVTGRFENLSAATYEIAVETIDGCSSTLSVEIQNLSGLNISVQTDAADCGSNSGVVTVSATGGQEPYRFKLGTGDFQPDNTFENLATGEYTLIAEDASGCSVSQNVEIATEVDFSAIQSIIQTNCVSSSCHGGNVNPDFRDAGNISGNSSRIKSRTSAKTMPPSSSGKSLSNQEIALIACWVDSGANQ</sequence>